<dbReference type="EMBL" id="BOQE01000001">
    <property type="protein sequence ID" value="GIM48337.1"/>
    <property type="molecule type" value="Genomic_DNA"/>
</dbReference>
<sequence length="65" mass="7806">MRRETRYFFFTLIFVLIIAGLVSQNYTFLGITFLLGILIGGIVDTYDNRRDEKHKHVNRNFNYHH</sequence>
<organism evidence="2 3">
    <name type="scientific">Collibacillus ludicampi</name>
    <dbReference type="NCBI Taxonomy" id="2771369"/>
    <lineage>
        <taxon>Bacteria</taxon>
        <taxon>Bacillati</taxon>
        <taxon>Bacillota</taxon>
        <taxon>Bacilli</taxon>
        <taxon>Bacillales</taxon>
        <taxon>Alicyclobacillaceae</taxon>
        <taxon>Collibacillus</taxon>
    </lineage>
</organism>
<keyword evidence="1" id="KW-1133">Transmembrane helix</keyword>
<feature type="transmembrane region" description="Helical" evidence="1">
    <location>
        <begin position="7"/>
        <end position="22"/>
    </location>
</feature>
<evidence type="ECO:0000313" key="2">
    <source>
        <dbReference type="EMBL" id="GIM48337.1"/>
    </source>
</evidence>
<protein>
    <recommendedName>
        <fullName evidence="4">DUF2273 domain-containing protein</fullName>
    </recommendedName>
</protein>
<proteinExistence type="predicted"/>
<comment type="caution">
    <text evidence="2">The sequence shown here is derived from an EMBL/GenBank/DDBJ whole genome shotgun (WGS) entry which is preliminary data.</text>
</comment>
<name>A0AAV4LKF7_9BACL</name>
<evidence type="ECO:0008006" key="4">
    <source>
        <dbReference type="Google" id="ProtNLM"/>
    </source>
</evidence>
<evidence type="ECO:0000256" key="1">
    <source>
        <dbReference type="SAM" id="Phobius"/>
    </source>
</evidence>
<feature type="transmembrane region" description="Helical" evidence="1">
    <location>
        <begin position="28"/>
        <end position="46"/>
    </location>
</feature>
<keyword evidence="1" id="KW-0472">Membrane</keyword>
<dbReference type="AlphaFoldDB" id="A0AAV4LKF7"/>
<reference evidence="2" key="1">
    <citation type="journal article" date="2023" name="Int. J. Syst. Evol. Microbiol.">
        <title>Collibacillus ludicampi gen. nov., sp. nov., a new soil bacterium of the family Alicyclobacillaceae.</title>
        <authorList>
            <person name="Jojima T."/>
            <person name="Ioku Y."/>
            <person name="Fukuta Y."/>
            <person name="Shirasaka N."/>
            <person name="Matsumura Y."/>
            <person name="Mori M."/>
        </authorList>
    </citation>
    <scope>NUCLEOTIDE SEQUENCE</scope>
    <source>
        <strain evidence="2">TP075</strain>
    </source>
</reference>
<accession>A0AAV4LKF7</accession>
<evidence type="ECO:0000313" key="3">
    <source>
        <dbReference type="Proteomes" id="UP001057291"/>
    </source>
</evidence>
<keyword evidence="3" id="KW-1185">Reference proteome</keyword>
<keyword evidence="1" id="KW-0812">Transmembrane</keyword>
<gene>
    <name evidence="2" type="ORF">DNHGIG_38860</name>
</gene>
<dbReference type="Proteomes" id="UP001057291">
    <property type="component" value="Unassembled WGS sequence"/>
</dbReference>
<dbReference type="RefSeq" id="WP_282201224.1">
    <property type="nucleotide sequence ID" value="NZ_BOQE01000001.1"/>
</dbReference>